<sequence length="138" mass="15227">MTEILGGLETAGCQILTIPGSELISVNGELTISVVIARCHHTPDGSYRWRLRFDTSLQPDITIAVRMDAANKAPLDYYLLPRIDLRAGLRLLEREEAEVAALRDRLAERLDQARSGKLAEGTGADAIRRAFTRAKALQ</sequence>
<accession>A0ABW5CQ34</accession>
<evidence type="ECO:0000256" key="1">
    <source>
        <dbReference type="SAM" id="Coils"/>
    </source>
</evidence>
<gene>
    <name evidence="2" type="ORF">ACFSKQ_11910</name>
</gene>
<feature type="coiled-coil region" evidence="1">
    <location>
        <begin position="85"/>
        <end position="112"/>
    </location>
</feature>
<organism evidence="2 3">
    <name type="scientific">Aureimonas populi</name>
    <dbReference type="NCBI Taxonomy" id="1701758"/>
    <lineage>
        <taxon>Bacteria</taxon>
        <taxon>Pseudomonadati</taxon>
        <taxon>Pseudomonadota</taxon>
        <taxon>Alphaproteobacteria</taxon>
        <taxon>Hyphomicrobiales</taxon>
        <taxon>Aurantimonadaceae</taxon>
        <taxon>Aureimonas</taxon>
    </lineage>
</organism>
<name>A0ABW5CQ34_9HYPH</name>
<protein>
    <submittedName>
        <fullName evidence="2">Type II toxin-antitoxin system ParD family antitoxin</fullName>
    </submittedName>
</protein>
<reference evidence="3" key="1">
    <citation type="journal article" date="2019" name="Int. J. Syst. Evol. Microbiol.">
        <title>The Global Catalogue of Microorganisms (GCM) 10K type strain sequencing project: providing services to taxonomists for standard genome sequencing and annotation.</title>
        <authorList>
            <consortium name="The Broad Institute Genomics Platform"/>
            <consortium name="The Broad Institute Genome Sequencing Center for Infectious Disease"/>
            <person name="Wu L."/>
            <person name="Ma J."/>
        </authorList>
    </citation>
    <scope>NUCLEOTIDE SEQUENCE [LARGE SCALE GENOMIC DNA]</scope>
    <source>
        <strain evidence="3">ZS-35-S2</strain>
    </source>
</reference>
<keyword evidence="1" id="KW-0175">Coiled coil</keyword>
<dbReference type="RefSeq" id="WP_342451445.1">
    <property type="nucleotide sequence ID" value="NZ_CP072611.1"/>
</dbReference>
<dbReference type="EMBL" id="JBHUIJ010000013">
    <property type="protein sequence ID" value="MFD2238163.1"/>
    <property type="molecule type" value="Genomic_DNA"/>
</dbReference>
<dbReference type="Proteomes" id="UP001597371">
    <property type="component" value="Unassembled WGS sequence"/>
</dbReference>
<keyword evidence="3" id="KW-1185">Reference proteome</keyword>
<evidence type="ECO:0000313" key="2">
    <source>
        <dbReference type="EMBL" id="MFD2238163.1"/>
    </source>
</evidence>
<proteinExistence type="predicted"/>
<evidence type="ECO:0000313" key="3">
    <source>
        <dbReference type="Proteomes" id="UP001597371"/>
    </source>
</evidence>
<comment type="caution">
    <text evidence="2">The sequence shown here is derived from an EMBL/GenBank/DDBJ whole genome shotgun (WGS) entry which is preliminary data.</text>
</comment>